<sequence>MISRGRLDFNQCSVKVIRAEPSAVPPLSTSPPPALAALLKEYKDVFSETLEQLPPSQEIQHAVQLQGLLPKALPLYCLTPKEDETLCQHLVVKTAGLTRQQGFNQAGL</sequence>
<reference evidence="1" key="1">
    <citation type="submission" date="2022-04" db="EMBL/GenBank/DDBJ databases">
        <title>Genome of the entomopathogenic fungus Entomophthora muscae.</title>
        <authorList>
            <person name="Elya C."/>
            <person name="Lovett B.R."/>
            <person name="Lee E."/>
            <person name="Macias A.M."/>
            <person name="Hajek A.E."/>
            <person name="De Bivort B.L."/>
            <person name="Kasson M.T."/>
            <person name="De Fine Licht H.H."/>
            <person name="Stajich J.E."/>
        </authorList>
    </citation>
    <scope>NUCLEOTIDE SEQUENCE</scope>
    <source>
        <strain evidence="1">Berkeley</strain>
    </source>
</reference>
<dbReference type="EMBL" id="QTSX02000166">
    <property type="protein sequence ID" value="KAJ9088008.1"/>
    <property type="molecule type" value="Genomic_DNA"/>
</dbReference>
<gene>
    <name evidence="1" type="ORF">DSO57_1027373</name>
</gene>
<comment type="caution">
    <text evidence="1">The sequence shown here is derived from an EMBL/GenBank/DDBJ whole genome shotgun (WGS) entry which is preliminary data.</text>
</comment>
<name>A0ACC2UME1_9FUNG</name>
<evidence type="ECO:0000313" key="1">
    <source>
        <dbReference type="EMBL" id="KAJ9088008.1"/>
    </source>
</evidence>
<organism evidence="1 2">
    <name type="scientific">Entomophthora muscae</name>
    <dbReference type="NCBI Taxonomy" id="34485"/>
    <lineage>
        <taxon>Eukaryota</taxon>
        <taxon>Fungi</taxon>
        <taxon>Fungi incertae sedis</taxon>
        <taxon>Zoopagomycota</taxon>
        <taxon>Entomophthoromycotina</taxon>
        <taxon>Entomophthoromycetes</taxon>
        <taxon>Entomophthorales</taxon>
        <taxon>Entomophthoraceae</taxon>
        <taxon>Entomophthora</taxon>
    </lineage>
</organism>
<protein>
    <submittedName>
        <fullName evidence="1">Uncharacterized protein</fullName>
    </submittedName>
</protein>
<evidence type="ECO:0000313" key="2">
    <source>
        <dbReference type="Proteomes" id="UP001165960"/>
    </source>
</evidence>
<accession>A0ACC2UME1</accession>
<dbReference type="Proteomes" id="UP001165960">
    <property type="component" value="Unassembled WGS sequence"/>
</dbReference>
<proteinExistence type="predicted"/>
<keyword evidence="2" id="KW-1185">Reference proteome</keyword>